<dbReference type="AlphaFoldDB" id="A0A1C0TV14"/>
<reference evidence="2" key="1">
    <citation type="submission" date="2016-07" db="EMBL/GenBank/DDBJ databases">
        <authorList>
            <person name="Florea S."/>
            <person name="Webb J.S."/>
            <person name="Jaromczyk J."/>
            <person name="Schardl C.L."/>
        </authorList>
    </citation>
    <scope>NUCLEOTIDE SEQUENCE [LARGE SCALE GENOMIC DNA]</scope>
    <source>
        <strain evidence="2">IPB1</strain>
    </source>
</reference>
<protein>
    <submittedName>
        <fullName evidence="1">Uncharacterized protein</fullName>
    </submittedName>
</protein>
<comment type="caution">
    <text evidence="1">The sequence shown here is derived from an EMBL/GenBank/DDBJ whole genome shotgun (WGS) entry which is preliminary data.</text>
</comment>
<evidence type="ECO:0000313" key="2">
    <source>
        <dbReference type="Proteomes" id="UP000093366"/>
    </source>
</evidence>
<dbReference type="EMBL" id="MAUJ01000001">
    <property type="protein sequence ID" value="OCQ23142.1"/>
    <property type="molecule type" value="Genomic_DNA"/>
</dbReference>
<dbReference type="Proteomes" id="UP000093366">
    <property type="component" value="Unassembled WGS sequence"/>
</dbReference>
<organism evidence="1 2">
    <name type="scientific">Pseudoalteromonas luteoviolacea</name>
    <dbReference type="NCBI Taxonomy" id="43657"/>
    <lineage>
        <taxon>Bacteria</taxon>
        <taxon>Pseudomonadati</taxon>
        <taxon>Pseudomonadota</taxon>
        <taxon>Gammaproteobacteria</taxon>
        <taxon>Alteromonadales</taxon>
        <taxon>Pseudoalteromonadaceae</taxon>
        <taxon>Pseudoalteromonas</taxon>
    </lineage>
</organism>
<name>A0A1C0TV14_9GAMM</name>
<accession>A0A1C0TV14</accession>
<sequence length="112" mass="12543">MKKRALSLLPERLSSKSLSAKEVVLPYNEALEVIDFFENEEYLILGWEGWVKTSDGRVGHGSAPQGTVSLENCTVVEAASICRETIRSDKAGWEKDNPESDEELHFCITVRT</sequence>
<dbReference type="RefSeq" id="WP_065789127.1">
    <property type="nucleotide sequence ID" value="NZ_MAUJ01000001.1"/>
</dbReference>
<dbReference type="OrthoDB" id="5998574at2"/>
<evidence type="ECO:0000313" key="1">
    <source>
        <dbReference type="EMBL" id="OCQ23142.1"/>
    </source>
</evidence>
<proteinExistence type="predicted"/>
<gene>
    <name evidence="1" type="ORF">A7985_04110</name>
</gene>